<comment type="caution">
    <text evidence="1">The sequence shown here is derived from an EMBL/GenBank/DDBJ whole genome shotgun (WGS) entry which is preliminary data.</text>
</comment>
<name>A0ABC8RXQ1_9AQUA</name>
<keyword evidence="2" id="KW-1185">Reference proteome</keyword>
<sequence>MGKGGDMILSNEECKDSVAGCVEGRCWWDVISIGGRMEGFSRELWVGFMFMPKEGWSFCWWEKMDFVQRVRAFIGGGECLAAGDGFFFSGGEWSPIWEGCGPHSSLFLDGSRGVAISS</sequence>
<dbReference type="EMBL" id="CAUOFW020001685">
    <property type="protein sequence ID" value="CAK9147478.1"/>
    <property type="molecule type" value="Genomic_DNA"/>
</dbReference>
<protein>
    <submittedName>
        <fullName evidence="1">Uncharacterized protein</fullName>
    </submittedName>
</protein>
<accession>A0ABC8RXQ1</accession>
<dbReference type="AlphaFoldDB" id="A0ABC8RXQ1"/>
<dbReference type="Proteomes" id="UP001642360">
    <property type="component" value="Unassembled WGS sequence"/>
</dbReference>
<gene>
    <name evidence="1" type="ORF">ILEXP_LOCUS15379</name>
</gene>
<evidence type="ECO:0000313" key="1">
    <source>
        <dbReference type="EMBL" id="CAK9147478.1"/>
    </source>
</evidence>
<organism evidence="1 2">
    <name type="scientific">Ilex paraguariensis</name>
    <name type="common">yerba mate</name>
    <dbReference type="NCBI Taxonomy" id="185542"/>
    <lineage>
        <taxon>Eukaryota</taxon>
        <taxon>Viridiplantae</taxon>
        <taxon>Streptophyta</taxon>
        <taxon>Embryophyta</taxon>
        <taxon>Tracheophyta</taxon>
        <taxon>Spermatophyta</taxon>
        <taxon>Magnoliopsida</taxon>
        <taxon>eudicotyledons</taxon>
        <taxon>Gunneridae</taxon>
        <taxon>Pentapetalae</taxon>
        <taxon>asterids</taxon>
        <taxon>campanulids</taxon>
        <taxon>Aquifoliales</taxon>
        <taxon>Aquifoliaceae</taxon>
        <taxon>Ilex</taxon>
    </lineage>
</organism>
<reference evidence="1 2" key="1">
    <citation type="submission" date="2024-02" db="EMBL/GenBank/DDBJ databases">
        <authorList>
            <person name="Vignale AGUSTIN F."/>
            <person name="Sosa J E."/>
            <person name="Modenutti C."/>
        </authorList>
    </citation>
    <scope>NUCLEOTIDE SEQUENCE [LARGE SCALE GENOMIC DNA]</scope>
</reference>
<evidence type="ECO:0000313" key="2">
    <source>
        <dbReference type="Proteomes" id="UP001642360"/>
    </source>
</evidence>
<proteinExistence type="predicted"/>